<dbReference type="Proteomes" id="UP000241769">
    <property type="component" value="Unassembled WGS sequence"/>
</dbReference>
<sequence>MLNDLLSTLSSPIMSDLHTDLLLLDESNFCAFEPSYCPFEKTSDDTKRAARYCDKERDGQELRFRFIAQKIHLRPVQLVDVSPHAYLVAELYDDSTRLRLSDAEQRMLVFRAPRQRAFDDECLSFDSSTPYEEKKHSPAGDGSFTLLSPTTFFDMLEVPDRKLFVRCTIYHFGLFPQSCDSKPFRVTKENQNRRKRRRTLSL</sequence>
<keyword evidence="2" id="KW-1185">Reference proteome</keyword>
<evidence type="ECO:0000313" key="1">
    <source>
        <dbReference type="EMBL" id="PRP86775.1"/>
    </source>
</evidence>
<organism evidence="1 2">
    <name type="scientific">Planoprotostelium fungivorum</name>
    <dbReference type="NCBI Taxonomy" id="1890364"/>
    <lineage>
        <taxon>Eukaryota</taxon>
        <taxon>Amoebozoa</taxon>
        <taxon>Evosea</taxon>
        <taxon>Variosea</taxon>
        <taxon>Cavosteliida</taxon>
        <taxon>Cavosteliaceae</taxon>
        <taxon>Planoprotostelium</taxon>
    </lineage>
</organism>
<name>A0A2P6NS43_9EUKA</name>
<accession>A0A2P6NS43</accession>
<gene>
    <name evidence="1" type="ORF">PROFUN_02924</name>
</gene>
<dbReference type="EMBL" id="MDYQ01000027">
    <property type="protein sequence ID" value="PRP86775.1"/>
    <property type="molecule type" value="Genomic_DNA"/>
</dbReference>
<proteinExistence type="predicted"/>
<dbReference type="AlphaFoldDB" id="A0A2P6NS43"/>
<dbReference type="InParanoid" id="A0A2P6NS43"/>
<comment type="caution">
    <text evidence="1">The sequence shown here is derived from an EMBL/GenBank/DDBJ whole genome shotgun (WGS) entry which is preliminary data.</text>
</comment>
<protein>
    <submittedName>
        <fullName evidence="1">Uncharacterized protein</fullName>
    </submittedName>
</protein>
<evidence type="ECO:0000313" key="2">
    <source>
        <dbReference type="Proteomes" id="UP000241769"/>
    </source>
</evidence>
<reference evidence="1 2" key="1">
    <citation type="journal article" date="2018" name="Genome Biol. Evol.">
        <title>Multiple Roots of Fruiting Body Formation in Amoebozoa.</title>
        <authorList>
            <person name="Hillmann F."/>
            <person name="Forbes G."/>
            <person name="Novohradska S."/>
            <person name="Ferling I."/>
            <person name="Riege K."/>
            <person name="Groth M."/>
            <person name="Westermann M."/>
            <person name="Marz M."/>
            <person name="Spaller T."/>
            <person name="Winckler T."/>
            <person name="Schaap P."/>
            <person name="Glockner G."/>
        </authorList>
    </citation>
    <scope>NUCLEOTIDE SEQUENCE [LARGE SCALE GENOMIC DNA]</scope>
    <source>
        <strain evidence="1 2">Jena</strain>
    </source>
</reference>